<evidence type="ECO:0000313" key="1">
    <source>
        <dbReference type="EMBL" id="GFO25297.1"/>
    </source>
</evidence>
<dbReference type="Proteomes" id="UP000735302">
    <property type="component" value="Unassembled WGS sequence"/>
</dbReference>
<organism evidence="1 2">
    <name type="scientific">Plakobranchus ocellatus</name>
    <dbReference type="NCBI Taxonomy" id="259542"/>
    <lineage>
        <taxon>Eukaryota</taxon>
        <taxon>Metazoa</taxon>
        <taxon>Spiralia</taxon>
        <taxon>Lophotrochozoa</taxon>
        <taxon>Mollusca</taxon>
        <taxon>Gastropoda</taxon>
        <taxon>Heterobranchia</taxon>
        <taxon>Euthyneura</taxon>
        <taxon>Panpulmonata</taxon>
        <taxon>Sacoglossa</taxon>
        <taxon>Placobranchoidea</taxon>
        <taxon>Plakobranchidae</taxon>
        <taxon>Plakobranchus</taxon>
    </lineage>
</organism>
<dbReference type="EMBL" id="BLXT01005746">
    <property type="protein sequence ID" value="GFO25297.1"/>
    <property type="molecule type" value="Genomic_DNA"/>
</dbReference>
<keyword evidence="2" id="KW-1185">Reference proteome</keyword>
<name>A0AAV4C1S3_9GAST</name>
<proteinExistence type="predicted"/>
<dbReference type="AlphaFoldDB" id="A0AAV4C1S3"/>
<comment type="caution">
    <text evidence="1">The sequence shown here is derived from an EMBL/GenBank/DDBJ whole genome shotgun (WGS) entry which is preliminary data.</text>
</comment>
<sequence length="99" mass="11387">MVDGSDRHVQLDLPATRSVSRRFWSEGLVTWCNLLAVRFATVSKAVPNLQGWSSSLLGYDLGQFFPHELNRRHVELVFRQKNAVTSYWLRAQKPGDGWQ</sequence>
<gene>
    <name evidence="1" type="ORF">PoB_005180200</name>
</gene>
<protein>
    <submittedName>
        <fullName evidence="1">Uncharacterized protein</fullName>
    </submittedName>
</protein>
<accession>A0AAV4C1S3</accession>
<evidence type="ECO:0000313" key="2">
    <source>
        <dbReference type="Proteomes" id="UP000735302"/>
    </source>
</evidence>
<reference evidence="1 2" key="1">
    <citation type="journal article" date="2021" name="Elife">
        <title>Chloroplast acquisition without the gene transfer in kleptoplastic sea slugs, Plakobranchus ocellatus.</title>
        <authorList>
            <person name="Maeda T."/>
            <person name="Takahashi S."/>
            <person name="Yoshida T."/>
            <person name="Shimamura S."/>
            <person name="Takaki Y."/>
            <person name="Nagai Y."/>
            <person name="Toyoda A."/>
            <person name="Suzuki Y."/>
            <person name="Arimoto A."/>
            <person name="Ishii H."/>
            <person name="Satoh N."/>
            <person name="Nishiyama T."/>
            <person name="Hasebe M."/>
            <person name="Maruyama T."/>
            <person name="Minagawa J."/>
            <person name="Obokata J."/>
            <person name="Shigenobu S."/>
        </authorList>
    </citation>
    <scope>NUCLEOTIDE SEQUENCE [LARGE SCALE GENOMIC DNA]</scope>
</reference>